<dbReference type="RefSeq" id="WP_150519467.1">
    <property type="nucleotide sequence ID" value="NZ_BMVX01000014.1"/>
</dbReference>
<dbReference type="PROSITE" id="PS50943">
    <property type="entry name" value="HTH_CROC1"/>
    <property type="match status" value="1"/>
</dbReference>
<dbReference type="EMBL" id="CP023701">
    <property type="protein sequence ID" value="QEU80451.1"/>
    <property type="molecule type" value="Genomic_DNA"/>
</dbReference>
<dbReference type="OrthoDB" id="2897536at2"/>
<dbReference type="Pfam" id="PF19054">
    <property type="entry name" value="DUF5753"/>
    <property type="match status" value="1"/>
</dbReference>
<evidence type="ECO:0000313" key="4">
    <source>
        <dbReference type="Proteomes" id="UP000326831"/>
    </source>
</evidence>
<dbReference type="AlphaFoldDB" id="A0A5P2US66"/>
<name>A0A5P2US66_9ACTN</name>
<dbReference type="SMART" id="SM00530">
    <property type="entry name" value="HTH_XRE"/>
    <property type="match status" value="1"/>
</dbReference>
<gene>
    <name evidence="3" type="ORF">CP968_21050</name>
    <name evidence="2" type="ORF">GCM10010371_38970</name>
</gene>
<evidence type="ECO:0000313" key="3">
    <source>
        <dbReference type="EMBL" id="QEU80451.1"/>
    </source>
</evidence>
<dbReference type="InterPro" id="IPR043917">
    <property type="entry name" value="DUF5753"/>
</dbReference>
<feature type="domain" description="HTH cro/C1-type" evidence="1">
    <location>
        <begin position="20"/>
        <end position="76"/>
    </location>
</feature>
<evidence type="ECO:0000259" key="1">
    <source>
        <dbReference type="PROSITE" id="PS50943"/>
    </source>
</evidence>
<dbReference type="Proteomes" id="UP000634660">
    <property type="component" value="Unassembled WGS sequence"/>
</dbReference>
<dbReference type="CDD" id="cd00093">
    <property type="entry name" value="HTH_XRE"/>
    <property type="match status" value="1"/>
</dbReference>
<evidence type="ECO:0000313" key="2">
    <source>
        <dbReference type="EMBL" id="GGZ75391.1"/>
    </source>
</evidence>
<protein>
    <submittedName>
        <fullName evidence="2 3">Transcriptional regulator</fullName>
    </submittedName>
</protein>
<proteinExistence type="predicted"/>
<dbReference type="KEGG" id="ssub:CP968_21050"/>
<dbReference type="InterPro" id="IPR010982">
    <property type="entry name" value="Lambda_DNA-bd_dom_sf"/>
</dbReference>
<dbReference type="Pfam" id="PF13560">
    <property type="entry name" value="HTH_31"/>
    <property type="match status" value="1"/>
</dbReference>
<reference evidence="3 4" key="2">
    <citation type="submission" date="2017-09" db="EMBL/GenBank/DDBJ databases">
        <authorList>
            <person name="Lee N."/>
            <person name="Cho B.-K."/>
        </authorList>
    </citation>
    <scope>NUCLEOTIDE SEQUENCE [LARGE SCALE GENOMIC DNA]</scope>
    <source>
        <strain evidence="3 4">ATCC 27467</strain>
    </source>
</reference>
<dbReference type="GO" id="GO:0003677">
    <property type="term" value="F:DNA binding"/>
    <property type="evidence" value="ECO:0007669"/>
    <property type="project" value="InterPro"/>
</dbReference>
<reference evidence="2" key="3">
    <citation type="submission" date="2020-09" db="EMBL/GenBank/DDBJ databases">
        <authorList>
            <person name="Sun Q."/>
            <person name="Ohkuma M."/>
        </authorList>
    </citation>
    <scope>NUCLEOTIDE SEQUENCE</scope>
    <source>
        <strain evidence="2">JCM 4834</strain>
    </source>
</reference>
<accession>A0A5P2US66</accession>
<sequence length="278" mass="30493">MNRNELSPDASPRAAFGARLRSLRDAHSWTLDDLSARIEYSASHISGVENAKREPTIKFAERADRAFGLTGTRETLASDVFRIRGGSLLEGFSEYVTCEARAAEVRLFETGVIPGLLQTEEYANALAQSAVQRGIITPEQARERVAVVADRQNVLRRTPPPLVMAVLDESCVRRPIGTDAQWDAQLARLLEFAEQPGTVLQLAPFTMGVRRTFDLPLYVLTMPDRSIVAYAESATRGHLQRDGRVVAAILGTYYQLQAEALPQAASAATINALRKGTP</sequence>
<dbReference type="Proteomes" id="UP000326831">
    <property type="component" value="Chromosome"/>
</dbReference>
<dbReference type="InterPro" id="IPR001387">
    <property type="entry name" value="Cro/C1-type_HTH"/>
</dbReference>
<dbReference type="EMBL" id="BMVX01000014">
    <property type="protein sequence ID" value="GGZ75391.1"/>
    <property type="molecule type" value="Genomic_DNA"/>
</dbReference>
<reference evidence="2" key="1">
    <citation type="journal article" date="2014" name="Int. J. Syst. Evol. Microbiol.">
        <title>Complete genome sequence of Corynebacterium casei LMG S-19264T (=DSM 44701T), isolated from a smear-ripened cheese.</title>
        <authorList>
            <consortium name="US DOE Joint Genome Institute (JGI-PGF)"/>
            <person name="Walter F."/>
            <person name="Albersmeier A."/>
            <person name="Kalinowski J."/>
            <person name="Ruckert C."/>
        </authorList>
    </citation>
    <scope>NUCLEOTIDE SEQUENCE</scope>
    <source>
        <strain evidence="2">JCM 4834</strain>
    </source>
</reference>
<dbReference type="Gene3D" id="1.10.260.40">
    <property type="entry name" value="lambda repressor-like DNA-binding domains"/>
    <property type="match status" value="1"/>
</dbReference>
<organism evidence="3 4">
    <name type="scientific">Streptomyces subrutilus</name>
    <dbReference type="NCBI Taxonomy" id="36818"/>
    <lineage>
        <taxon>Bacteria</taxon>
        <taxon>Bacillati</taxon>
        <taxon>Actinomycetota</taxon>
        <taxon>Actinomycetes</taxon>
        <taxon>Kitasatosporales</taxon>
        <taxon>Streptomycetaceae</taxon>
        <taxon>Streptomyces</taxon>
    </lineage>
</organism>
<dbReference type="SUPFAM" id="SSF47413">
    <property type="entry name" value="lambda repressor-like DNA-binding domains"/>
    <property type="match status" value="1"/>
</dbReference>
<keyword evidence="4" id="KW-1185">Reference proteome</keyword>